<evidence type="ECO:0000256" key="1">
    <source>
        <dbReference type="SAM" id="MobiDB-lite"/>
    </source>
</evidence>
<dbReference type="InterPro" id="IPR011009">
    <property type="entry name" value="Kinase-like_dom_sf"/>
</dbReference>
<dbReference type="Proteomes" id="UP000186601">
    <property type="component" value="Unassembled WGS sequence"/>
</dbReference>
<feature type="region of interest" description="Disordered" evidence="1">
    <location>
        <begin position="284"/>
        <end position="327"/>
    </location>
</feature>
<evidence type="ECO:0000313" key="2">
    <source>
        <dbReference type="EMBL" id="PSR72811.1"/>
    </source>
</evidence>
<accession>A0A2R6NKI1</accession>
<dbReference type="EMBL" id="MLYV02001134">
    <property type="protein sequence ID" value="PSR72811.1"/>
    <property type="molecule type" value="Genomic_DNA"/>
</dbReference>
<gene>
    <name evidence="2" type="ORF">PHLCEN_2v11308</name>
</gene>
<dbReference type="OrthoDB" id="192887at2759"/>
<dbReference type="AlphaFoldDB" id="A0A2R6NKI1"/>
<sequence length="327" mass="35647">MLIVPVGTPDDEVIKRIGSEKATLDFVGQLITFDPAQRPTAEQALTHPWLATYHDESDEPTCPRVFDRWRQIEQLETLDQYRDALAKEVRDCRREVRNMAALSPEVEGRIPAAIQEEVDLSTGGPEKGSPQVLARSLSPEERFSRRVSRKASLEPGATQPTIPESAVTFPGTGDPVVAYSRRSMFGQPSRTNSTYSIHRATNSEVVEGQGSSTISFPTATEYVMAGRHRTASLYTSGGDGGSDVGADVRRLLRTLSTVSIYESGEGLAGGLADVAPIGKYIVQKDRTGDEALPSEMPREIRGEENTESPSVHEDKDGSGGKRRFQVG</sequence>
<evidence type="ECO:0000313" key="3">
    <source>
        <dbReference type="Proteomes" id="UP000186601"/>
    </source>
</evidence>
<dbReference type="SUPFAM" id="SSF56112">
    <property type="entry name" value="Protein kinase-like (PK-like)"/>
    <property type="match status" value="1"/>
</dbReference>
<comment type="caution">
    <text evidence="2">The sequence shown here is derived from an EMBL/GenBank/DDBJ whole genome shotgun (WGS) entry which is preliminary data.</text>
</comment>
<feature type="compositionally biased region" description="Basic and acidic residues" evidence="1">
    <location>
        <begin position="296"/>
        <end position="319"/>
    </location>
</feature>
<keyword evidence="3" id="KW-1185">Reference proteome</keyword>
<proteinExistence type="predicted"/>
<dbReference type="Gene3D" id="1.10.510.10">
    <property type="entry name" value="Transferase(Phosphotransferase) domain 1"/>
    <property type="match status" value="1"/>
</dbReference>
<protein>
    <recommendedName>
        <fullName evidence="4">Protein kinase domain-containing protein</fullName>
    </recommendedName>
</protein>
<dbReference type="Gene3D" id="3.30.200.20">
    <property type="entry name" value="Phosphorylase Kinase, domain 1"/>
    <property type="match status" value="1"/>
</dbReference>
<name>A0A2R6NKI1_9APHY</name>
<evidence type="ECO:0008006" key="4">
    <source>
        <dbReference type="Google" id="ProtNLM"/>
    </source>
</evidence>
<dbReference type="STRING" id="98765.A0A2R6NKI1"/>
<organism evidence="2 3">
    <name type="scientific">Hermanssonia centrifuga</name>
    <dbReference type="NCBI Taxonomy" id="98765"/>
    <lineage>
        <taxon>Eukaryota</taxon>
        <taxon>Fungi</taxon>
        <taxon>Dikarya</taxon>
        <taxon>Basidiomycota</taxon>
        <taxon>Agaricomycotina</taxon>
        <taxon>Agaricomycetes</taxon>
        <taxon>Polyporales</taxon>
        <taxon>Meruliaceae</taxon>
        <taxon>Hermanssonia</taxon>
    </lineage>
</organism>
<feature type="region of interest" description="Disordered" evidence="1">
    <location>
        <begin position="119"/>
        <end position="173"/>
    </location>
</feature>
<reference evidence="2 3" key="1">
    <citation type="submission" date="2018-02" db="EMBL/GenBank/DDBJ databases">
        <title>Genome sequence of the basidiomycete white-rot fungus Phlebia centrifuga.</title>
        <authorList>
            <person name="Granchi Z."/>
            <person name="Peng M."/>
            <person name="de Vries R.P."/>
            <person name="Hilden K."/>
            <person name="Makela M.R."/>
            <person name="Grigoriev I."/>
            <person name="Riley R."/>
        </authorList>
    </citation>
    <scope>NUCLEOTIDE SEQUENCE [LARGE SCALE GENOMIC DNA]</scope>
    <source>
        <strain evidence="2 3">FBCC195</strain>
    </source>
</reference>